<dbReference type="InterPro" id="IPR038591">
    <property type="entry name" value="NolW-like_sf"/>
</dbReference>
<dbReference type="PRINTS" id="PR00811">
    <property type="entry name" value="BCTERIALGSPD"/>
</dbReference>
<dbReference type="Proteomes" id="UP001149303">
    <property type="component" value="Unassembled WGS sequence"/>
</dbReference>
<reference evidence="6" key="1">
    <citation type="submission" date="2021-09" db="EMBL/GenBank/DDBJ databases">
        <authorList>
            <person name="Smyrli M."/>
        </authorList>
    </citation>
    <scope>NUCLEOTIDE SEQUENCE</scope>
    <source>
        <strain evidence="6">LAR25</strain>
    </source>
</reference>
<dbReference type="InterPro" id="IPR001775">
    <property type="entry name" value="GspD/PilQ"/>
</dbReference>
<dbReference type="PANTHER" id="PTHR30332:SF17">
    <property type="entry name" value="TYPE IV PILIATION SYSTEM PROTEIN DR_0774-RELATED"/>
    <property type="match status" value="1"/>
</dbReference>
<name>A0A9X4ESS0_9FLAO</name>
<evidence type="ECO:0000256" key="2">
    <source>
        <dbReference type="ARBA" id="ARBA00023136"/>
    </source>
</evidence>
<feature type="chain" id="PRO_5040981551" evidence="4">
    <location>
        <begin position="19"/>
        <end position="692"/>
    </location>
</feature>
<sequence length="692" mass="77485">MKKKLLLFFLLSSSILFSQQTNNRISKLKHTLDSLQTKIPGLTKKVDFSVNNIELPVFVRSVANTHKVNVSIGPELNNFSLSHNFSDATVSNIFLYLCKEYSLTIEPLGNILSIKKHSRKPIFKTKNIPVEYDSTIDKFSIELNNDTLSVAFKKITDVTGKNLVYSVGLGNKRISGYIQGKTFESAIDKLAFSNNLLVTKTKDDYYLFEEVSNGSSTANIKSKQRPRRYRSSNFFYQVNDTINKIISVDFENTDIASIIKNIGYDLNVGIFTNTSLTAIGKASIKTDSITYDRLLYKLLEDTPYTYKKEDNLYFLGKREQASLRSIVTVPLLHRSIEIMAAPMNNRNQFSYNTSSFNQNTSNNNYAQNYNKNGFNNQQQTINTRNNNRSFNTYNNKAEALINILPKEVTNDLEVKTDIERNSFIISGDAQKIEKFKSFIKEIDKPVPVILIEVMILEVNKSATVDTGIELGLGKKPVKDAGQLFPSADLTLGATTINKIIGGFNGFGSLNVGKVVPNFYAKINAMEANGNIKIRSTPKLSTLNGHKAVLSNGERSYYAITRRDIIGSQNPQTTEIKNYVPIDADLSIAIKPLVAGDNQITMSINVVQSSFNGKRIDKEAPPGMNSREFTSIIRVKDQDVVILGGLEENLKNDSGSGVPLLSRIPVIKWLFSKRKRIDSKKKLSVLIKPTIIK</sequence>
<dbReference type="InterPro" id="IPR004846">
    <property type="entry name" value="T2SS/T3SS_dom"/>
</dbReference>
<evidence type="ECO:0000256" key="4">
    <source>
        <dbReference type="SAM" id="SignalP"/>
    </source>
</evidence>
<dbReference type="GO" id="GO:0009306">
    <property type="term" value="P:protein secretion"/>
    <property type="evidence" value="ECO:0007669"/>
    <property type="project" value="InterPro"/>
</dbReference>
<feature type="domain" description="Type II/III secretion system secretin-like" evidence="5">
    <location>
        <begin position="524"/>
        <end position="692"/>
    </location>
</feature>
<organism evidence="6 7">
    <name type="scientific">Tenacibaculum larymnensis</name>
    <dbReference type="NCBI Taxonomy" id="2878201"/>
    <lineage>
        <taxon>Bacteria</taxon>
        <taxon>Pseudomonadati</taxon>
        <taxon>Bacteroidota</taxon>
        <taxon>Flavobacteriia</taxon>
        <taxon>Flavobacteriales</taxon>
        <taxon>Flavobacteriaceae</taxon>
        <taxon>Tenacibaculum</taxon>
    </lineage>
</organism>
<keyword evidence="2" id="KW-0472">Membrane</keyword>
<dbReference type="EMBL" id="JAIWJY010000011">
    <property type="protein sequence ID" value="MDE1208070.1"/>
    <property type="molecule type" value="Genomic_DNA"/>
</dbReference>
<evidence type="ECO:0000313" key="7">
    <source>
        <dbReference type="Proteomes" id="UP001149303"/>
    </source>
</evidence>
<dbReference type="Pfam" id="PF00263">
    <property type="entry name" value="Secretin"/>
    <property type="match status" value="1"/>
</dbReference>
<protein>
    <submittedName>
        <fullName evidence="6">General secretion pathway protein GspD</fullName>
    </submittedName>
</protein>
<comment type="similarity">
    <text evidence="3">Belongs to the bacterial secretin family.</text>
</comment>
<dbReference type="RefSeq" id="WP_274641069.1">
    <property type="nucleotide sequence ID" value="NZ_JAIWJY010000011.1"/>
</dbReference>
<evidence type="ECO:0000256" key="1">
    <source>
        <dbReference type="ARBA" id="ARBA00004370"/>
    </source>
</evidence>
<proteinExistence type="inferred from homology"/>
<feature type="signal peptide" evidence="4">
    <location>
        <begin position="1"/>
        <end position="18"/>
    </location>
</feature>
<evidence type="ECO:0000256" key="3">
    <source>
        <dbReference type="RuleBase" id="RU004003"/>
    </source>
</evidence>
<dbReference type="Gene3D" id="3.30.1370.120">
    <property type="match status" value="1"/>
</dbReference>
<dbReference type="AlphaFoldDB" id="A0A9X4ESS0"/>
<accession>A0A9X4ESS0</accession>
<dbReference type="PANTHER" id="PTHR30332">
    <property type="entry name" value="PROBABLE GENERAL SECRETION PATHWAY PROTEIN D"/>
    <property type="match status" value="1"/>
</dbReference>
<dbReference type="GO" id="GO:0015627">
    <property type="term" value="C:type II protein secretion system complex"/>
    <property type="evidence" value="ECO:0007669"/>
    <property type="project" value="TreeGrafter"/>
</dbReference>
<dbReference type="GO" id="GO:0016020">
    <property type="term" value="C:membrane"/>
    <property type="evidence" value="ECO:0007669"/>
    <property type="project" value="UniProtKB-SubCell"/>
</dbReference>
<comment type="caution">
    <text evidence="6">The sequence shown here is derived from an EMBL/GenBank/DDBJ whole genome shotgun (WGS) entry which is preliminary data.</text>
</comment>
<gene>
    <name evidence="6" type="ORF">LCI24_14810</name>
</gene>
<comment type="subcellular location">
    <subcellularLocation>
        <location evidence="1">Membrane</location>
    </subcellularLocation>
</comment>
<keyword evidence="7" id="KW-1185">Reference proteome</keyword>
<dbReference type="InterPro" id="IPR050810">
    <property type="entry name" value="Bact_Secretion_Sys_Channel"/>
</dbReference>
<evidence type="ECO:0000259" key="5">
    <source>
        <dbReference type="Pfam" id="PF00263"/>
    </source>
</evidence>
<evidence type="ECO:0000313" key="6">
    <source>
        <dbReference type="EMBL" id="MDE1208070.1"/>
    </source>
</evidence>
<keyword evidence="4" id="KW-0732">Signal</keyword>